<evidence type="ECO:0000313" key="1">
    <source>
        <dbReference type="EMBL" id="MBM2623188.1"/>
    </source>
</evidence>
<name>A0ABS2ATJ0_9ACTN</name>
<reference evidence="1 2" key="1">
    <citation type="submission" date="2021-01" db="EMBL/GenBank/DDBJ databases">
        <title>Actinoplanes sp. nov. LDG1-06 isolated from lichen.</title>
        <authorList>
            <person name="Saeng-In P."/>
            <person name="Phongsopitanun W."/>
            <person name="Kanchanasin P."/>
            <person name="Yuki M."/>
            <person name="Kudo T."/>
            <person name="Ohkuma M."/>
            <person name="Tanasupawat S."/>
        </authorList>
    </citation>
    <scope>NUCLEOTIDE SEQUENCE [LARGE SCALE GENOMIC DNA]</scope>
    <source>
        <strain evidence="1 2">LDG1-06</strain>
    </source>
</reference>
<comment type="caution">
    <text evidence="1">The sequence shown here is derived from an EMBL/GenBank/DDBJ whole genome shotgun (WGS) entry which is preliminary data.</text>
</comment>
<dbReference type="RefSeq" id="WP_203383545.1">
    <property type="nucleotide sequence ID" value="NZ_JAENHP010000033.1"/>
</dbReference>
<accession>A0ABS2ATJ0</accession>
<dbReference type="EMBL" id="JAENHP010000033">
    <property type="protein sequence ID" value="MBM2623188.1"/>
    <property type="molecule type" value="Genomic_DNA"/>
</dbReference>
<keyword evidence="2" id="KW-1185">Reference proteome</keyword>
<protein>
    <submittedName>
        <fullName evidence="1">Uncharacterized protein</fullName>
    </submittedName>
</protein>
<dbReference type="Proteomes" id="UP000632138">
    <property type="component" value="Unassembled WGS sequence"/>
</dbReference>
<organism evidence="1 2">
    <name type="scientific">Paractinoplanes ovalisporus</name>
    <dbReference type="NCBI Taxonomy" id="2810368"/>
    <lineage>
        <taxon>Bacteria</taxon>
        <taxon>Bacillati</taxon>
        <taxon>Actinomycetota</taxon>
        <taxon>Actinomycetes</taxon>
        <taxon>Micromonosporales</taxon>
        <taxon>Micromonosporaceae</taxon>
        <taxon>Paractinoplanes</taxon>
    </lineage>
</organism>
<gene>
    <name evidence="1" type="ORF">JIG36_47600</name>
</gene>
<proteinExistence type="predicted"/>
<evidence type="ECO:0000313" key="2">
    <source>
        <dbReference type="Proteomes" id="UP000632138"/>
    </source>
</evidence>
<sequence>MTLAYTAAQARTMSPQFLQKRRTASRLATIDAYLFPAAVRQRVAATHDTLTTSGLDEAEAAARQWFRLAARHPRARTAMPSLITATLWRELAAQPTDYAQFCTEAFGHPLPLPDAPAAPPSALAETFRLAREDENCAPDALPLLFRIDQQLSIPGGHRYLADCGGRGVCHDLPGALCLMHVRGPGRLLRNRPRFGPPPGDANAGYGCSGGAACGGGGCGGQ</sequence>